<dbReference type="Proteomes" id="UP000270296">
    <property type="component" value="Unassembled WGS sequence"/>
</dbReference>
<dbReference type="GO" id="GO:0003756">
    <property type="term" value="F:protein disulfide isomerase activity"/>
    <property type="evidence" value="ECO:0007669"/>
    <property type="project" value="TreeGrafter"/>
</dbReference>
<reference evidence="5" key="1">
    <citation type="submission" date="2016-06" db="UniProtKB">
        <authorList>
            <consortium name="WormBaseParasite"/>
        </authorList>
    </citation>
    <scope>IDENTIFICATION</scope>
</reference>
<feature type="domain" description="Thioredoxin" evidence="2">
    <location>
        <begin position="437"/>
        <end position="546"/>
    </location>
</feature>
<dbReference type="PROSITE" id="PS51352">
    <property type="entry name" value="THIOREDOXIN_2"/>
    <property type="match status" value="4"/>
</dbReference>
<evidence type="ECO:0000256" key="1">
    <source>
        <dbReference type="ARBA" id="ARBA00006347"/>
    </source>
</evidence>
<dbReference type="InterPro" id="IPR013766">
    <property type="entry name" value="Thioredoxin_domain"/>
</dbReference>
<dbReference type="OrthoDB" id="10264505at2759"/>
<accession>A0A183ILG3</accession>
<evidence type="ECO:0000313" key="5">
    <source>
        <dbReference type="WBParaSite" id="SBAD_0000465001-mRNA-1"/>
    </source>
</evidence>
<proteinExistence type="inferred from homology"/>
<feature type="domain" description="Thioredoxin" evidence="2">
    <location>
        <begin position="172"/>
        <end position="289"/>
    </location>
</feature>
<dbReference type="PANTHER" id="PTHR45672">
    <property type="entry name" value="PROTEIN DISULFIDE-ISOMERASE C17H9.14C-RELATED"/>
    <property type="match status" value="1"/>
</dbReference>
<dbReference type="GO" id="GO:0006457">
    <property type="term" value="P:protein folding"/>
    <property type="evidence" value="ECO:0007669"/>
    <property type="project" value="TreeGrafter"/>
</dbReference>
<dbReference type="GO" id="GO:0005783">
    <property type="term" value="C:endoplasmic reticulum"/>
    <property type="evidence" value="ECO:0007669"/>
    <property type="project" value="TreeGrafter"/>
</dbReference>
<dbReference type="AlphaFoldDB" id="A0A183ILG3"/>
<dbReference type="SUPFAM" id="SSF52833">
    <property type="entry name" value="Thioredoxin-like"/>
    <property type="match status" value="4"/>
</dbReference>
<feature type="domain" description="Thioredoxin" evidence="2">
    <location>
        <begin position="33"/>
        <end position="170"/>
    </location>
</feature>
<dbReference type="PROSITE" id="PS00194">
    <property type="entry name" value="THIOREDOXIN_1"/>
    <property type="match status" value="2"/>
</dbReference>
<comment type="similarity">
    <text evidence="1">Belongs to the protein disulfide isomerase family.</text>
</comment>
<evidence type="ECO:0000259" key="2">
    <source>
        <dbReference type="PROSITE" id="PS51352"/>
    </source>
</evidence>
<dbReference type="EMBL" id="UZAM01008329">
    <property type="protein sequence ID" value="VDP04429.1"/>
    <property type="molecule type" value="Genomic_DNA"/>
</dbReference>
<dbReference type="InterPro" id="IPR017937">
    <property type="entry name" value="Thioredoxin_CS"/>
</dbReference>
<dbReference type="Pfam" id="PF00085">
    <property type="entry name" value="Thioredoxin"/>
    <property type="match status" value="4"/>
</dbReference>
<sequence length="556" mass="62705">TDEGKKICKKFKAYPDKVAIKHYHNGEFNRDYERPRKLATMVRFLSDPTGEPAWEEDPASVDVVHMHSSKALLSYLKKEKLPVFVMFYAPWCTHCKKLKSPFAEVATELKGKTVLIGVDLMEQENRPIESVYNITGFPTLLYFENGHFKFQYNGERDKESILKWLKSPAFSEVPGEPSSWADEKSDVVHLSDATFDSFIAKQLNAIVMFYAPWCGHCKKLKPAYTEAARMLKESSVRGTFAAIDATTNPGVSERFKLQGYPTLKYFQHGTFVMDVDERSADGLVNFMSNPPDASKIPSTPAPPAQEEMDWGNVVQLTSASFQGELRSKKFALVMFYAPWCGHCKAAKPEFIAAAQSFSGESRVVFGAVDCTVENNLCSAYHVQGFPTIIFFSYLKLQIPYNGQRAATDFIGFIKSRISSEEAEQEKSDHETPLNQVTEFGKDVFVLTPENFAPKLEPLDKAVVFFHADWCVHCQNAKEAYSKAATKLRNKILLTSFSCTEYPGFCMEHGLMGYPSIFFYANGKLSAIYNGDRSTKSFVEKFSGEPDKMEQKSKTEL</sequence>
<dbReference type="CDD" id="cd02961">
    <property type="entry name" value="PDI_a_family"/>
    <property type="match status" value="1"/>
</dbReference>
<evidence type="ECO:0000313" key="3">
    <source>
        <dbReference type="EMBL" id="VDP04429.1"/>
    </source>
</evidence>
<dbReference type="WBParaSite" id="SBAD_0000465001-mRNA-1">
    <property type="protein sequence ID" value="SBAD_0000465001-mRNA-1"/>
    <property type="gene ID" value="SBAD_0000465001"/>
</dbReference>
<evidence type="ECO:0000313" key="4">
    <source>
        <dbReference type="Proteomes" id="UP000270296"/>
    </source>
</evidence>
<keyword evidence="4" id="KW-1185">Reference proteome</keyword>
<dbReference type="PRINTS" id="PR00421">
    <property type="entry name" value="THIOREDOXIN"/>
</dbReference>
<dbReference type="InterPro" id="IPR036249">
    <property type="entry name" value="Thioredoxin-like_sf"/>
</dbReference>
<name>A0A183ILG3_9BILA</name>
<dbReference type="InterPro" id="IPR051063">
    <property type="entry name" value="PDI"/>
</dbReference>
<dbReference type="PANTHER" id="PTHR45672:SF2">
    <property type="entry name" value="PROTEIN DISULFIDE-ISOMERASE A5"/>
    <property type="match status" value="1"/>
</dbReference>
<organism evidence="5">
    <name type="scientific">Soboliphyme baturini</name>
    <dbReference type="NCBI Taxonomy" id="241478"/>
    <lineage>
        <taxon>Eukaryota</taxon>
        <taxon>Metazoa</taxon>
        <taxon>Ecdysozoa</taxon>
        <taxon>Nematoda</taxon>
        <taxon>Enoplea</taxon>
        <taxon>Dorylaimia</taxon>
        <taxon>Dioctophymatida</taxon>
        <taxon>Dioctophymatoidea</taxon>
        <taxon>Soboliphymatidae</taxon>
        <taxon>Soboliphyme</taxon>
    </lineage>
</organism>
<reference evidence="3 4" key="2">
    <citation type="submission" date="2018-11" db="EMBL/GenBank/DDBJ databases">
        <authorList>
            <consortium name="Pathogen Informatics"/>
        </authorList>
    </citation>
    <scope>NUCLEOTIDE SEQUENCE [LARGE SCALE GENOMIC DNA]</scope>
</reference>
<gene>
    <name evidence="3" type="ORF">SBAD_LOCUS4457</name>
</gene>
<protein>
    <submittedName>
        <fullName evidence="5">Protein disulfide-isomerase</fullName>
    </submittedName>
</protein>
<dbReference type="Gene3D" id="3.40.30.10">
    <property type="entry name" value="Glutaredoxin"/>
    <property type="match status" value="5"/>
</dbReference>
<feature type="domain" description="Thioredoxin" evidence="2">
    <location>
        <begin position="290"/>
        <end position="418"/>
    </location>
</feature>